<dbReference type="InterPro" id="IPR013083">
    <property type="entry name" value="Znf_RING/FYVE/PHD"/>
</dbReference>
<evidence type="ECO:0000313" key="27">
    <source>
        <dbReference type="Proteomes" id="UP000683360"/>
    </source>
</evidence>
<dbReference type="PROSITE" id="PS50014">
    <property type="entry name" value="BROMODOMAIN_2"/>
    <property type="match status" value="1"/>
</dbReference>
<feature type="coiled-coil region" evidence="20">
    <location>
        <begin position="222"/>
        <end position="249"/>
    </location>
</feature>
<accession>A0A8S3RYJ4</accession>
<dbReference type="EC" id="2.3.2.27" evidence="4"/>
<dbReference type="Gene3D" id="3.30.40.10">
    <property type="entry name" value="Zinc/RING finger domain, C3HC4 (zinc finger)"/>
    <property type="match status" value="2"/>
</dbReference>
<keyword evidence="12" id="KW-0805">Transcription regulation</keyword>
<feature type="region of interest" description="Disordered" evidence="21">
    <location>
        <begin position="497"/>
        <end position="546"/>
    </location>
</feature>
<feature type="compositionally biased region" description="Low complexity" evidence="21">
    <location>
        <begin position="413"/>
        <end position="422"/>
    </location>
</feature>
<evidence type="ECO:0000259" key="24">
    <source>
        <dbReference type="PROSITE" id="PS50089"/>
    </source>
</evidence>
<dbReference type="PANTHER" id="PTHR45915:SF6">
    <property type="entry name" value="E3 UBIQUITIN-PROTEIN LIGASE TRIM33"/>
    <property type="match status" value="1"/>
</dbReference>
<dbReference type="FunFam" id="3.30.160.60:FF:000074">
    <property type="entry name" value="Tripartite motif containing 66"/>
    <property type="match status" value="1"/>
</dbReference>
<dbReference type="SUPFAM" id="SSF47370">
    <property type="entry name" value="Bromodomain"/>
    <property type="match status" value="1"/>
</dbReference>
<dbReference type="PROSITE" id="PS50016">
    <property type="entry name" value="ZF_PHD_2"/>
    <property type="match status" value="1"/>
</dbReference>
<evidence type="ECO:0000256" key="19">
    <source>
        <dbReference type="PROSITE-ProRule" id="PRU00035"/>
    </source>
</evidence>
<dbReference type="InterPro" id="IPR018957">
    <property type="entry name" value="Znf_C3HC4_RING-type"/>
</dbReference>
<feature type="domain" description="RING-type" evidence="24">
    <location>
        <begin position="21"/>
        <end position="84"/>
    </location>
</feature>
<dbReference type="EMBL" id="CAJPWZ010001276">
    <property type="protein sequence ID" value="CAG2211819.1"/>
    <property type="molecule type" value="Genomic_DNA"/>
</dbReference>
<feature type="compositionally biased region" description="Basic and acidic residues" evidence="21">
    <location>
        <begin position="857"/>
        <end position="871"/>
    </location>
</feature>
<evidence type="ECO:0000256" key="2">
    <source>
        <dbReference type="ARBA" id="ARBA00004123"/>
    </source>
</evidence>
<dbReference type="PROSITE" id="PS50119">
    <property type="entry name" value="ZF_BBOX"/>
    <property type="match status" value="2"/>
</dbReference>
<dbReference type="Pfam" id="PF00439">
    <property type="entry name" value="Bromodomain"/>
    <property type="match status" value="1"/>
</dbReference>
<dbReference type="PANTHER" id="PTHR45915">
    <property type="entry name" value="TRANSCRIPTION INTERMEDIARY FACTOR"/>
    <property type="match status" value="1"/>
</dbReference>
<keyword evidence="27" id="KW-1185">Reference proteome</keyword>
<gene>
    <name evidence="26" type="ORF">MEDL_25827</name>
</gene>
<dbReference type="InterPro" id="IPR019786">
    <property type="entry name" value="Zinc_finger_PHD-type_CS"/>
</dbReference>
<dbReference type="GO" id="GO:0061630">
    <property type="term" value="F:ubiquitin protein ligase activity"/>
    <property type="evidence" value="ECO:0007669"/>
    <property type="project" value="UniProtKB-EC"/>
</dbReference>
<keyword evidence="6" id="KW-0808">Transferase</keyword>
<feature type="domain" description="Bromo" evidence="22">
    <location>
        <begin position="745"/>
        <end position="817"/>
    </location>
</feature>
<dbReference type="InterPro" id="IPR011011">
    <property type="entry name" value="Znf_FYVE_PHD"/>
</dbReference>
<keyword evidence="17" id="KW-0539">Nucleus</keyword>
<dbReference type="Pfam" id="PF00643">
    <property type="entry name" value="zf-B_box"/>
    <property type="match status" value="2"/>
</dbReference>
<evidence type="ECO:0000256" key="18">
    <source>
        <dbReference type="PROSITE-ProRule" id="PRU00024"/>
    </source>
</evidence>
<dbReference type="SMART" id="SM00249">
    <property type="entry name" value="PHD"/>
    <property type="match status" value="1"/>
</dbReference>
<dbReference type="Pfam" id="PF00097">
    <property type="entry name" value="zf-C3HC4"/>
    <property type="match status" value="1"/>
</dbReference>
<dbReference type="Gene3D" id="4.10.830.40">
    <property type="match status" value="1"/>
</dbReference>
<keyword evidence="15" id="KW-0238">DNA-binding</keyword>
<evidence type="ECO:0000256" key="20">
    <source>
        <dbReference type="SAM" id="Coils"/>
    </source>
</evidence>
<dbReference type="Pfam" id="PF00628">
    <property type="entry name" value="PHD"/>
    <property type="match status" value="1"/>
</dbReference>
<comment type="catalytic activity">
    <reaction evidence="1">
        <text>S-ubiquitinyl-[E2 ubiquitin-conjugating enzyme]-L-cysteine + [acceptor protein]-L-lysine = [E2 ubiquitin-conjugating enzyme]-L-cysteine + N(6)-ubiquitinyl-[acceptor protein]-L-lysine.</text>
        <dbReference type="EC" id="2.3.2.27"/>
    </reaction>
</comment>
<dbReference type="GO" id="GO:0008270">
    <property type="term" value="F:zinc ion binding"/>
    <property type="evidence" value="ECO:0007669"/>
    <property type="project" value="UniProtKB-KW"/>
</dbReference>
<keyword evidence="9 18" id="KW-0863">Zinc-finger</keyword>
<dbReference type="Gene3D" id="1.20.920.10">
    <property type="entry name" value="Bromodomain-like"/>
    <property type="match status" value="1"/>
</dbReference>
<evidence type="ECO:0000256" key="7">
    <source>
        <dbReference type="ARBA" id="ARBA00022723"/>
    </source>
</evidence>
<dbReference type="PROSITE" id="PS00518">
    <property type="entry name" value="ZF_RING_1"/>
    <property type="match status" value="1"/>
</dbReference>
<comment type="pathway">
    <text evidence="3">Protein modification; protein ubiquitination.</text>
</comment>
<evidence type="ECO:0000256" key="10">
    <source>
        <dbReference type="ARBA" id="ARBA00022786"/>
    </source>
</evidence>
<evidence type="ECO:0000256" key="6">
    <source>
        <dbReference type="ARBA" id="ARBA00022679"/>
    </source>
</evidence>
<evidence type="ECO:0000256" key="5">
    <source>
        <dbReference type="ARBA" id="ARBA00022491"/>
    </source>
</evidence>
<dbReference type="SUPFAM" id="SSF57850">
    <property type="entry name" value="RING/U-box"/>
    <property type="match status" value="1"/>
</dbReference>
<dbReference type="InterPro" id="IPR019787">
    <property type="entry name" value="Znf_PHD-finger"/>
</dbReference>
<dbReference type="Gene3D" id="3.30.160.60">
    <property type="entry name" value="Classic Zinc Finger"/>
    <property type="match status" value="1"/>
</dbReference>
<keyword evidence="7" id="KW-0479">Metal-binding</keyword>
<dbReference type="InterPro" id="IPR001841">
    <property type="entry name" value="Znf_RING"/>
</dbReference>
<dbReference type="InterPro" id="IPR017907">
    <property type="entry name" value="Znf_RING_CS"/>
</dbReference>
<dbReference type="Proteomes" id="UP000683360">
    <property type="component" value="Unassembled WGS sequence"/>
</dbReference>
<keyword evidence="16" id="KW-0804">Transcription</keyword>
<organism evidence="26 27">
    <name type="scientific">Mytilus edulis</name>
    <name type="common">Blue mussel</name>
    <dbReference type="NCBI Taxonomy" id="6550"/>
    <lineage>
        <taxon>Eukaryota</taxon>
        <taxon>Metazoa</taxon>
        <taxon>Spiralia</taxon>
        <taxon>Lophotrochozoa</taxon>
        <taxon>Mollusca</taxon>
        <taxon>Bivalvia</taxon>
        <taxon>Autobranchia</taxon>
        <taxon>Pteriomorphia</taxon>
        <taxon>Mytilida</taxon>
        <taxon>Mytiloidea</taxon>
        <taxon>Mytilidae</taxon>
        <taxon>Mytilinae</taxon>
        <taxon>Mytilus</taxon>
    </lineage>
</organism>
<evidence type="ECO:0000256" key="14">
    <source>
        <dbReference type="ARBA" id="ARBA00023117"/>
    </source>
</evidence>
<dbReference type="GO" id="GO:0000785">
    <property type="term" value="C:chromatin"/>
    <property type="evidence" value="ECO:0007669"/>
    <property type="project" value="TreeGrafter"/>
</dbReference>
<feature type="domain" description="PHD-type" evidence="23">
    <location>
        <begin position="655"/>
        <end position="702"/>
    </location>
</feature>
<protein>
    <recommendedName>
        <fullName evidence="4">RING-type E3 ubiquitin transferase</fullName>
        <ecNumber evidence="4">2.3.2.27</ecNumber>
    </recommendedName>
</protein>
<dbReference type="SMART" id="SM00336">
    <property type="entry name" value="BBOX"/>
    <property type="match status" value="2"/>
</dbReference>
<evidence type="ECO:0000313" key="26">
    <source>
        <dbReference type="EMBL" id="CAG2211819.1"/>
    </source>
</evidence>
<proteinExistence type="predicted"/>
<dbReference type="GO" id="GO:0005634">
    <property type="term" value="C:nucleus"/>
    <property type="evidence" value="ECO:0007669"/>
    <property type="project" value="UniProtKB-SubCell"/>
</dbReference>
<evidence type="ECO:0000256" key="17">
    <source>
        <dbReference type="ARBA" id="ARBA00023242"/>
    </source>
</evidence>
<comment type="subcellular location">
    <subcellularLocation>
        <location evidence="2">Nucleus</location>
    </subcellularLocation>
</comment>
<feature type="compositionally biased region" description="Polar residues" evidence="21">
    <location>
        <begin position="510"/>
        <end position="519"/>
    </location>
</feature>
<feature type="compositionally biased region" description="Basic and acidic residues" evidence="21">
    <location>
        <begin position="583"/>
        <end position="596"/>
    </location>
</feature>
<evidence type="ECO:0000256" key="9">
    <source>
        <dbReference type="ARBA" id="ARBA00022771"/>
    </source>
</evidence>
<evidence type="ECO:0000259" key="23">
    <source>
        <dbReference type="PROSITE" id="PS50016"/>
    </source>
</evidence>
<feature type="region of interest" description="Disordered" evidence="21">
    <location>
        <begin position="849"/>
        <end position="878"/>
    </location>
</feature>
<dbReference type="SMART" id="SM00184">
    <property type="entry name" value="RING"/>
    <property type="match status" value="1"/>
</dbReference>
<feature type="region of interest" description="Disordered" evidence="21">
    <location>
        <begin position="402"/>
        <end position="422"/>
    </location>
</feature>
<dbReference type="InterPro" id="IPR001487">
    <property type="entry name" value="Bromodomain"/>
</dbReference>
<dbReference type="PRINTS" id="PR00503">
    <property type="entry name" value="BROMODOMAIN"/>
</dbReference>
<dbReference type="PROSITE" id="PS50089">
    <property type="entry name" value="ZF_RING_2"/>
    <property type="match status" value="1"/>
</dbReference>
<reference evidence="26" key="1">
    <citation type="submission" date="2021-03" db="EMBL/GenBank/DDBJ databases">
        <authorList>
            <person name="Bekaert M."/>
        </authorList>
    </citation>
    <scope>NUCLEOTIDE SEQUENCE</scope>
</reference>
<keyword evidence="5" id="KW-0678">Repressor</keyword>
<dbReference type="FunFam" id="3.30.40.10:FF:000123">
    <property type="entry name" value="E3 ubiquitin-protein ligase TRIM33"/>
    <property type="match status" value="1"/>
</dbReference>
<dbReference type="AlphaFoldDB" id="A0A8S3RYJ4"/>
<evidence type="ECO:0000256" key="8">
    <source>
        <dbReference type="ARBA" id="ARBA00022737"/>
    </source>
</evidence>
<dbReference type="OrthoDB" id="6020909at2759"/>
<feature type="region of interest" description="Disordered" evidence="21">
    <location>
        <begin position="558"/>
        <end position="652"/>
    </location>
</feature>
<keyword evidence="13 20" id="KW-0175">Coiled coil</keyword>
<feature type="domain" description="B box-type" evidence="25">
    <location>
        <begin position="180"/>
        <end position="221"/>
    </location>
</feature>
<dbReference type="PROSITE" id="PS01359">
    <property type="entry name" value="ZF_PHD_1"/>
    <property type="match status" value="1"/>
</dbReference>
<dbReference type="CDD" id="cd15541">
    <property type="entry name" value="PHD_TIF1_like"/>
    <property type="match status" value="1"/>
</dbReference>
<sequence length="878" mass="99448">MAEETVSLNGEEEELSQLKICVLCATDLKDKSPKLLPCLHSLCENCLNSLFQLQVQQQTEGSSTTNNNEKTEPKPSTILCPACNCTVEKSAVVDNRFLSIEAPTVIDEEDEEEKDDEGPICTGCEESQNVKATSFCNECQEYLCNECVFAHKRVRITKDHTIVPKDEGKKDDDSPDNSTQKMINCQIHKHEQLKLFCETCEKLTCRDCQLLEHKDHKYQFLQEAITHQRENLQNAVVNLKTKLGNYKQANEILKGKHHELRKRMTEESEKIVKARDTVIEKFKKYSESLINHLEQYVSNKTTIIADKQRLVAEALLKMQHSVDFVENALTIGDDVSILYTKGLMVKNLKQLSESGIPFQPSFLNYSIVYENEIDILIKNQQKLGFLQIDGNWFPQKTVTVAAPQSQGNHPAIPQQQQNRQPRFPSNHISQAAFNAQIREKIRHLPPEQQSLYEAKLREKFRMQQQQAQIKAQQQAQQAQMNRNQNTSIIQNQLNNHVMNRPNQHGVPNRSLPQQNSQLAMTAAGQHLAALSHQRHSPQPPHYRNIAPAVPGAQAAAYANKTPSPAGAGFDHQSGAAASQPAPIDHDHQKFKREERSSCAFSTSSQEKRLPTPPALKPASAPSSAETTQTSNPPTPIYPPSTGKSMPQTKEEDPNEDWCAVCQNGGDLLCCDKCPKVYHLKCHVPELSQFPCGEWQCTLCKTDEQVVLKEKENKEFSYIPGTKRKAPTGLSEHERKTCERILLELFIHEKSTVFHEPVSKAVPNYYKIITNPIDFLKIKVKVQRQNFNHYDSVEEFIADVKLVFQNCATYNAATSEIGIAGKIVEEEFERLVQKYLPCYMDSYDEIRHRQTSPCPESEASKAKKSKGYEHDPSLSMNVH</sequence>
<evidence type="ECO:0000259" key="25">
    <source>
        <dbReference type="PROSITE" id="PS50119"/>
    </source>
</evidence>
<dbReference type="InterPro" id="IPR036427">
    <property type="entry name" value="Bromodomain-like_sf"/>
</dbReference>
<dbReference type="InterPro" id="IPR001965">
    <property type="entry name" value="Znf_PHD"/>
</dbReference>
<evidence type="ECO:0000256" key="4">
    <source>
        <dbReference type="ARBA" id="ARBA00012483"/>
    </source>
</evidence>
<keyword evidence="10" id="KW-0833">Ubl conjugation pathway</keyword>
<evidence type="ECO:0000256" key="13">
    <source>
        <dbReference type="ARBA" id="ARBA00023054"/>
    </source>
</evidence>
<evidence type="ECO:0000256" key="11">
    <source>
        <dbReference type="ARBA" id="ARBA00022833"/>
    </source>
</evidence>
<keyword evidence="11" id="KW-0862">Zinc</keyword>
<evidence type="ECO:0000256" key="12">
    <source>
        <dbReference type="ARBA" id="ARBA00023015"/>
    </source>
</evidence>
<dbReference type="SUPFAM" id="SSF57845">
    <property type="entry name" value="B-box zinc-binding domain"/>
    <property type="match status" value="1"/>
</dbReference>
<keyword evidence="8" id="KW-0677">Repeat</keyword>
<comment type="caution">
    <text evidence="26">The sequence shown here is derived from an EMBL/GenBank/DDBJ whole genome shotgun (WGS) entry which is preliminary data.</text>
</comment>
<feature type="domain" description="B box-type" evidence="25">
    <location>
        <begin position="124"/>
        <end position="165"/>
    </location>
</feature>
<evidence type="ECO:0000256" key="15">
    <source>
        <dbReference type="ARBA" id="ARBA00023125"/>
    </source>
</evidence>
<evidence type="ECO:0000256" key="1">
    <source>
        <dbReference type="ARBA" id="ARBA00000900"/>
    </source>
</evidence>
<evidence type="ECO:0000256" key="21">
    <source>
        <dbReference type="SAM" id="MobiDB-lite"/>
    </source>
</evidence>
<evidence type="ECO:0000256" key="16">
    <source>
        <dbReference type="ARBA" id="ARBA00023163"/>
    </source>
</evidence>
<evidence type="ECO:0000259" key="22">
    <source>
        <dbReference type="PROSITE" id="PS50014"/>
    </source>
</evidence>
<dbReference type="CDD" id="cd19775">
    <property type="entry name" value="Bbox2_TIF1_C-VI"/>
    <property type="match status" value="1"/>
</dbReference>
<dbReference type="SMART" id="SM00297">
    <property type="entry name" value="BROMO"/>
    <property type="match status" value="1"/>
</dbReference>
<keyword evidence="14 19" id="KW-0103">Bromodomain</keyword>
<dbReference type="SUPFAM" id="SSF57903">
    <property type="entry name" value="FYVE/PHD zinc finger"/>
    <property type="match status" value="1"/>
</dbReference>
<evidence type="ECO:0000256" key="3">
    <source>
        <dbReference type="ARBA" id="ARBA00004906"/>
    </source>
</evidence>
<dbReference type="GO" id="GO:0003677">
    <property type="term" value="F:DNA binding"/>
    <property type="evidence" value="ECO:0007669"/>
    <property type="project" value="UniProtKB-KW"/>
</dbReference>
<dbReference type="InterPro" id="IPR000315">
    <property type="entry name" value="Znf_B-box"/>
</dbReference>
<name>A0A8S3RYJ4_MYTED</name>